<proteinExistence type="inferred from homology"/>
<dbReference type="InterPro" id="IPR013878">
    <property type="entry name" value="Mo25"/>
</dbReference>
<feature type="region of interest" description="Disordered" evidence="2">
    <location>
        <begin position="150"/>
        <end position="187"/>
    </location>
</feature>
<dbReference type="Proteomes" id="UP001165060">
    <property type="component" value="Unassembled WGS sequence"/>
</dbReference>
<dbReference type="InterPro" id="IPR011989">
    <property type="entry name" value="ARM-like"/>
</dbReference>
<dbReference type="Gene3D" id="1.25.10.10">
    <property type="entry name" value="Leucine-rich Repeat Variant"/>
    <property type="match status" value="1"/>
</dbReference>
<evidence type="ECO:0000313" key="4">
    <source>
        <dbReference type="Proteomes" id="UP001165060"/>
    </source>
</evidence>
<evidence type="ECO:0008006" key="5">
    <source>
        <dbReference type="Google" id="ProtNLM"/>
    </source>
</evidence>
<gene>
    <name evidence="3" type="ORF">TeGR_g6993</name>
</gene>
<dbReference type="PANTHER" id="PTHR10182:SF3">
    <property type="entry name" value="PROTEIN MO25"/>
    <property type="match status" value="1"/>
</dbReference>
<feature type="compositionally biased region" description="Basic and acidic residues" evidence="2">
    <location>
        <begin position="173"/>
        <end position="182"/>
    </location>
</feature>
<dbReference type="Pfam" id="PF08569">
    <property type="entry name" value="Mo25"/>
    <property type="match status" value="1"/>
</dbReference>
<feature type="region of interest" description="Disordered" evidence="2">
    <location>
        <begin position="89"/>
        <end position="116"/>
    </location>
</feature>
<feature type="compositionally biased region" description="Pro residues" evidence="2">
    <location>
        <begin position="96"/>
        <end position="113"/>
    </location>
</feature>
<accession>A0ABQ6N4M5</accession>
<dbReference type="SUPFAM" id="SSF48371">
    <property type="entry name" value="ARM repeat"/>
    <property type="match status" value="1"/>
</dbReference>
<protein>
    <recommendedName>
        <fullName evidence="5">Mo25-like protein</fullName>
    </recommendedName>
</protein>
<keyword evidence="4" id="KW-1185">Reference proteome</keyword>
<dbReference type="InterPro" id="IPR016024">
    <property type="entry name" value="ARM-type_fold"/>
</dbReference>
<organism evidence="3 4">
    <name type="scientific">Tetraparma gracilis</name>
    <dbReference type="NCBI Taxonomy" id="2962635"/>
    <lineage>
        <taxon>Eukaryota</taxon>
        <taxon>Sar</taxon>
        <taxon>Stramenopiles</taxon>
        <taxon>Ochrophyta</taxon>
        <taxon>Bolidophyceae</taxon>
        <taxon>Parmales</taxon>
        <taxon>Triparmaceae</taxon>
        <taxon>Tetraparma</taxon>
    </lineage>
</organism>
<comment type="similarity">
    <text evidence="1">Belongs to the Mo25 family.</text>
</comment>
<name>A0ABQ6N4M5_9STRA</name>
<comment type="caution">
    <text evidence="3">The sequence shown here is derived from an EMBL/GenBank/DDBJ whole genome shotgun (WGS) entry which is preliminary data.</text>
</comment>
<feature type="region of interest" description="Disordered" evidence="2">
    <location>
        <begin position="1"/>
        <end position="20"/>
    </location>
</feature>
<sequence length="469" mass="51001">MASYLASLMPQGRSPSSSTAGDAAAAKLTLLLTTPALADKPAGEPDALAVAAATAGGRLLVYDWEGIEAAIKVLRKAFFEVDAAAADKDGPGPALAQPPRPAPAKAAAPPPKACSPLQASLSLSLQRPLEPSPDQRRHYASLRALQGERQAELKGEVKGRTPGITESSLSAESLRRSLERESPPLPYPPVTPEVPGVWPLLLPLLPLLPFEARKDTASIFSLLLRSDVGSFPAYVEAHYSLILPPLVLLHSLPSTALSAGAMVREAVRAPRLYDILLTNTPELWLFFDVYVHLPNFDVASDAFSTLRDLLTRDKAVASKFLNASYDKFFAKYSTLLESTNYITRRLSLKLLGELLLDRSNFQVMMKYIGERENLKTMMNLLRDPSGNIQYEAFHVFKVFVANPRKPPAIVKILYQNKAKLVAYLANFHKDREEDVQFRDEKALVISTLEGLEAPVEAPVEEAGGGGVAA</sequence>
<evidence type="ECO:0000313" key="3">
    <source>
        <dbReference type="EMBL" id="GMI39589.1"/>
    </source>
</evidence>
<dbReference type="PANTHER" id="PTHR10182">
    <property type="entry name" value="CALCIUM-BINDING PROTEIN 39-RELATED"/>
    <property type="match status" value="1"/>
</dbReference>
<feature type="compositionally biased region" description="Basic and acidic residues" evidence="2">
    <location>
        <begin position="150"/>
        <end position="159"/>
    </location>
</feature>
<evidence type="ECO:0000256" key="1">
    <source>
        <dbReference type="ARBA" id="ARBA00011012"/>
    </source>
</evidence>
<evidence type="ECO:0000256" key="2">
    <source>
        <dbReference type="SAM" id="MobiDB-lite"/>
    </source>
</evidence>
<dbReference type="EMBL" id="BRYB01000881">
    <property type="protein sequence ID" value="GMI39589.1"/>
    <property type="molecule type" value="Genomic_DNA"/>
</dbReference>
<reference evidence="3 4" key="1">
    <citation type="journal article" date="2023" name="Commun. Biol.">
        <title>Genome analysis of Parmales, the sister group of diatoms, reveals the evolutionary specialization of diatoms from phago-mixotrophs to photoautotrophs.</title>
        <authorList>
            <person name="Ban H."/>
            <person name="Sato S."/>
            <person name="Yoshikawa S."/>
            <person name="Yamada K."/>
            <person name="Nakamura Y."/>
            <person name="Ichinomiya M."/>
            <person name="Sato N."/>
            <person name="Blanc-Mathieu R."/>
            <person name="Endo H."/>
            <person name="Kuwata A."/>
            <person name="Ogata H."/>
        </authorList>
    </citation>
    <scope>NUCLEOTIDE SEQUENCE [LARGE SCALE GENOMIC DNA]</scope>
</reference>